<evidence type="ECO:0000313" key="6">
    <source>
        <dbReference type="EMBL" id="EQD74372.1"/>
    </source>
</evidence>
<proteinExistence type="predicted"/>
<evidence type="ECO:0000259" key="3">
    <source>
        <dbReference type="Pfam" id="PF02475"/>
    </source>
</evidence>
<dbReference type="Pfam" id="PF18093">
    <property type="entry name" value="Trm5_N"/>
    <property type="match status" value="1"/>
</dbReference>
<protein>
    <submittedName>
        <fullName evidence="6">Uncharacterized protein</fullName>
    </submittedName>
</protein>
<dbReference type="Pfam" id="PF02475">
    <property type="entry name" value="TRM5-TYW2_MTfase"/>
    <property type="match status" value="1"/>
</dbReference>
<keyword evidence="2" id="KW-0949">S-adenosyl-L-methionine</keyword>
<dbReference type="GO" id="GO:0032259">
    <property type="term" value="P:methylation"/>
    <property type="evidence" value="ECO:0007669"/>
    <property type="project" value="UniProtKB-KW"/>
</dbReference>
<reference evidence="6" key="1">
    <citation type="submission" date="2013-08" db="EMBL/GenBank/DDBJ databases">
        <authorList>
            <person name="Mendez C."/>
            <person name="Richter M."/>
            <person name="Ferrer M."/>
            <person name="Sanchez J."/>
        </authorList>
    </citation>
    <scope>NUCLEOTIDE SEQUENCE</scope>
</reference>
<feature type="domain" description="TRM5/TYW2-like N-terminal" evidence="5">
    <location>
        <begin position="75"/>
        <end position="147"/>
    </location>
</feature>
<evidence type="ECO:0000256" key="1">
    <source>
        <dbReference type="ARBA" id="ARBA00022679"/>
    </source>
</evidence>
<evidence type="ECO:0000256" key="2">
    <source>
        <dbReference type="ARBA" id="ARBA00022691"/>
    </source>
</evidence>
<feature type="non-terminal residue" evidence="6">
    <location>
        <position position="190"/>
    </location>
</feature>
<name>T1BWT7_9ZZZZ</name>
<dbReference type="EMBL" id="AUZX01003271">
    <property type="protein sequence ID" value="EQD74372.1"/>
    <property type="molecule type" value="Genomic_DNA"/>
</dbReference>
<keyword evidence="6" id="KW-0489">Methyltransferase</keyword>
<dbReference type="InterPro" id="IPR056744">
    <property type="entry name" value="TRM5/TYW2-like_N"/>
</dbReference>
<dbReference type="Pfam" id="PF25133">
    <property type="entry name" value="TYW2_N_2"/>
    <property type="match status" value="1"/>
</dbReference>
<feature type="domain" description="tRNA methyltransferase 5a/b N-terminal" evidence="4">
    <location>
        <begin position="5"/>
        <end position="47"/>
    </location>
</feature>
<dbReference type="Gene3D" id="3.30.70.2580">
    <property type="match status" value="1"/>
</dbReference>
<reference evidence="6" key="2">
    <citation type="journal article" date="2014" name="ISME J.">
        <title>Microbial stratification in low pH oxic and suboxic macroscopic growths along an acid mine drainage.</title>
        <authorList>
            <person name="Mendez-Garcia C."/>
            <person name="Mesa V."/>
            <person name="Sprenger R.R."/>
            <person name="Richter M."/>
            <person name="Diez M.S."/>
            <person name="Solano J."/>
            <person name="Bargiela R."/>
            <person name="Golyshina O.V."/>
            <person name="Manteca A."/>
            <person name="Ramos J.L."/>
            <person name="Gallego J.R."/>
            <person name="Llorente I."/>
            <person name="Martins Dos Santos V.A."/>
            <person name="Jensen O.N."/>
            <person name="Pelaez A.I."/>
            <person name="Sanchez J."/>
            <person name="Ferrer M."/>
        </authorList>
    </citation>
    <scope>NUCLEOTIDE SEQUENCE</scope>
</reference>
<dbReference type="Gene3D" id="3.40.50.150">
    <property type="entry name" value="Vaccinia Virus protein VP39"/>
    <property type="match status" value="1"/>
</dbReference>
<dbReference type="InterPro" id="IPR056743">
    <property type="entry name" value="TRM5-TYW2-like_MTfase"/>
</dbReference>
<feature type="domain" description="TRM5/TYW2-like methyltransferase" evidence="3">
    <location>
        <begin position="152"/>
        <end position="190"/>
    </location>
</feature>
<dbReference type="GO" id="GO:0008168">
    <property type="term" value="F:methyltransferase activity"/>
    <property type="evidence" value="ECO:0007669"/>
    <property type="project" value="UniProtKB-KW"/>
</dbReference>
<evidence type="ECO:0000259" key="5">
    <source>
        <dbReference type="Pfam" id="PF25133"/>
    </source>
</evidence>
<dbReference type="AlphaFoldDB" id="T1BWT7"/>
<keyword evidence="1 6" id="KW-0808">Transferase</keyword>
<dbReference type="Gene3D" id="3.30.300.110">
    <property type="entry name" value="Met-10+ protein-like domains"/>
    <property type="match status" value="1"/>
</dbReference>
<dbReference type="InterPro" id="IPR029063">
    <property type="entry name" value="SAM-dependent_MTases_sf"/>
</dbReference>
<gene>
    <name evidence="6" type="ORF">B1A_04495</name>
</gene>
<sequence length="190" mass="20918">MNSRAVRVRRSQGEPTRRALKDRGLLRSGVRIRIDGEDLLFPVTEGAVVLPDWGPLEVAEFAPAPEPPTRDYTDLLRHRAPGDGALPRSFDIIGDIVVVRLPDECPIDPGRIGEALRAFVPGARLVGADRGVHGPDRIRVLDRIAGDGPFTTVHTEHGLRLHVDLGRAYFSPRLAHEHHRVASQVRPGEV</sequence>
<comment type="caution">
    <text evidence="6">The sequence shown here is derived from an EMBL/GenBank/DDBJ whole genome shotgun (WGS) entry which is preliminary data.</text>
</comment>
<dbReference type="SUPFAM" id="SSF53335">
    <property type="entry name" value="S-adenosyl-L-methionine-dependent methyltransferases"/>
    <property type="match status" value="1"/>
</dbReference>
<dbReference type="InterPro" id="IPR040601">
    <property type="entry name" value="Trm5a/b_N"/>
</dbReference>
<evidence type="ECO:0000259" key="4">
    <source>
        <dbReference type="Pfam" id="PF18093"/>
    </source>
</evidence>
<organism evidence="6">
    <name type="scientific">mine drainage metagenome</name>
    <dbReference type="NCBI Taxonomy" id="410659"/>
    <lineage>
        <taxon>unclassified sequences</taxon>
        <taxon>metagenomes</taxon>
        <taxon>ecological metagenomes</taxon>
    </lineage>
</organism>
<accession>T1BWT7</accession>